<feature type="compositionally biased region" description="Low complexity" evidence="1">
    <location>
        <begin position="544"/>
        <end position="560"/>
    </location>
</feature>
<dbReference type="Gene3D" id="1.10.510.10">
    <property type="entry name" value="Transferase(Phosphotransferase) domain 1"/>
    <property type="match status" value="1"/>
</dbReference>
<dbReference type="EMBL" id="BROQ01000023">
    <property type="protein sequence ID" value="GKZ19834.1"/>
    <property type="molecule type" value="Genomic_DNA"/>
</dbReference>
<dbReference type="SUPFAM" id="SSF56112">
    <property type="entry name" value="Protein kinase-like (PK-like)"/>
    <property type="match status" value="1"/>
</dbReference>
<dbReference type="GO" id="GO:0004674">
    <property type="term" value="F:protein serine/threonine kinase activity"/>
    <property type="evidence" value="ECO:0007669"/>
    <property type="project" value="TreeGrafter"/>
</dbReference>
<gene>
    <name evidence="3" type="ORF">AbraCBS73388_004895</name>
</gene>
<comment type="caution">
    <text evidence="3">The sequence shown here is derived from an EMBL/GenBank/DDBJ whole genome shotgun (WGS) entry which is preliminary data.</text>
</comment>
<sequence>MSALEPGSEFWAVSWAIKNDLEEHTKQRRSFHNRFVSRDDLSKIWQKGDRIRKVLYTESLTPGEVDTIQDNFTAILSTLVSIDATRCLANFRSLFLTGSINDENLPLEREQIESFLPEQSELVSQFDGAQCEYCPTVISCTTPLQRVPPKSRLPFEGPPEKLGTGGFGEVDLVTIAPGYWEMDNKSTNNSVYRVACKKFNLKEAFLKEHKNLTILKESLTTQRHILQHYTAVEHNTHGYYIFFPYAEHGDLYQFLYGGAGSYELRSHFPCIPGTGDRAIFKPLLHQCWALACAIQWLHDNIQVDGEHIMCAHLDLKPDNILIMNDDSSVVGKWMISDFGISVLEPQKLDASRALSVGACYREPTIEVDPHRGRGTYRPPEAISRIGSTATTDKIGRRADIWAYGCIFTEILAWAIGRREGVHRLGEERQRGAATSDYYWEESFGQNLAPQMTGFKVRGSVVQWLDHVQTSPERVVGDWVKTVKDILIIDKEYRPKAQKLVAYVTSVYKSCDLPRDPVPQSLEPSSDLSPDPSLWQSHSPPSNWSLSRTSSQQSIRSTESQEPPKEPRSMLPTKLIPHDRKYGIATYLSRTICQGNVPLAVLSNDKVGIFSLNLPERAIEEVRSLALFGELENADVVIEGQYLAAWGHLPHVQRTRATLALPNSDQFFTQAIFNDKGDFLFAWARDPKQESLYVWKVEGRADQPDFAVHYSLRGTKSNGIEPESIERPFDTFNMMASCLVGDNYLLGLVKSGHLFTTRFCLRRHEIIRREDKTHASITKGREVLEIPKGFKPASKVRAYEQQGVVTVVLWNETSFWISDVPPSDDCR</sequence>
<feature type="compositionally biased region" description="Low complexity" evidence="1">
    <location>
        <begin position="518"/>
        <end position="536"/>
    </location>
</feature>
<feature type="region of interest" description="Disordered" evidence="1">
    <location>
        <begin position="514"/>
        <end position="572"/>
    </location>
</feature>
<dbReference type="CDD" id="cd00180">
    <property type="entry name" value="PKc"/>
    <property type="match status" value="1"/>
</dbReference>
<dbReference type="InterPro" id="IPR008271">
    <property type="entry name" value="Ser/Thr_kinase_AS"/>
</dbReference>
<dbReference type="SMART" id="SM00220">
    <property type="entry name" value="S_TKc"/>
    <property type="match status" value="1"/>
</dbReference>
<dbReference type="InterPro" id="IPR011009">
    <property type="entry name" value="Kinase-like_dom_sf"/>
</dbReference>
<evidence type="ECO:0000313" key="4">
    <source>
        <dbReference type="Proteomes" id="UP001143548"/>
    </source>
</evidence>
<name>A0A9W6DJS4_9EURO</name>
<dbReference type="GO" id="GO:0005524">
    <property type="term" value="F:ATP binding"/>
    <property type="evidence" value="ECO:0007669"/>
    <property type="project" value="InterPro"/>
</dbReference>
<organism evidence="3 4">
    <name type="scientific">Aspergillus brasiliensis</name>
    <dbReference type="NCBI Taxonomy" id="319629"/>
    <lineage>
        <taxon>Eukaryota</taxon>
        <taxon>Fungi</taxon>
        <taxon>Dikarya</taxon>
        <taxon>Ascomycota</taxon>
        <taxon>Pezizomycotina</taxon>
        <taxon>Eurotiomycetes</taxon>
        <taxon>Eurotiomycetidae</taxon>
        <taxon>Eurotiales</taxon>
        <taxon>Aspergillaceae</taxon>
        <taxon>Aspergillus</taxon>
        <taxon>Aspergillus subgen. Circumdati</taxon>
    </lineage>
</organism>
<evidence type="ECO:0000259" key="2">
    <source>
        <dbReference type="PROSITE" id="PS50011"/>
    </source>
</evidence>
<dbReference type="PANTHER" id="PTHR24359:SF1">
    <property type="entry name" value="INHIBITOR OF NUCLEAR FACTOR KAPPA-B KINASE EPSILON SUBUNIT HOMOLOG 1-RELATED"/>
    <property type="match status" value="1"/>
</dbReference>
<accession>A0A9W6DJS4</accession>
<dbReference type="PROSITE" id="PS50011">
    <property type="entry name" value="PROTEIN_KINASE_DOM"/>
    <property type="match status" value="1"/>
</dbReference>
<dbReference type="Proteomes" id="UP001143548">
    <property type="component" value="Unassembled WGS sequence"/>
</dbReference>
<evidence type="ECO:0000313" key="3">
    <source>
        <dbReference type="EMBL" id="GKZ19834.1"/>
    </source>
</evidence>
<feature type="domain" description="Protein kinase" evidence="2">
    <location>
        <begin position="156"/>
        <end position="507"/>
    </location>
</feature>
<dbReference type="PROSITE" id="PS00108">
    <property type="entry name" value="PROTEIN_KINASE_ST"/>
    <property type="match status" value="1"/>
</dbReference>
<dbReference type="Pfam" id="PF00069">
    <property type="entry name" value="Pkinase"/>
    <property type="match status" value="1"/>
</dbReference>
<proteinExistence type="predicted"/>
<dbReference type="InterPro" id="IPR000719">
    <property type="entry name" value="Prot_kinase_dom"/>
</dbReference>
<reference evidence="3" key="1">
    <citation type="submission" date="2022-07" db="EMBL/GenBank/DDBJ databases">
        <title>Taxonomy of Aspergillus series Nigri: significant species reduction supported by multi-species coalescent approaches.</title>
        <authorList>
            <person name="Bian C."/>
            <person name="Kusuya Y."/>
            <person name="Sklenar F."/>
            <person name="D'hooge E."/>
            <person name="Yaguchi T."/>
            <person name="Takahashi H."/>
            <person name="Hubka V."/>
        </authorList>
    </citation>
    <scope>NUCLEOTIDE SEQUENCE</scope>
    <source>
        <strain evidence="3">CBS 733.88</strain>
    </source>
</reference>
<evidence type="ECO:0000256" key="1">
    <source>
        <dbReference type="SAM" id="MobiDB-lite"/>
    </source>
</evidence>
<protein>
    <recommendedName>
        <fullName evidence="2">Protein kinase domain-containing protein</fullName>
    </recommendedName>
</protein>
<dbReference type="AlphaFoldDB" id="A0A9W6DJS4"/>
<dbReference type="PANTHER" id="PTHR24359">
    <property type="entry name" value="SERINE/THREONINE-PROTEIN KINASE SBK1"/>
    <property type="match status" value="1"/>
</dbReference>